<dbReference type="Pfam" id="PF13087">
    <property type="entry name" value="AAA_12"/>
    <property type="match status" value="1"/>
</dbReference>
<dbReference type="EMBL" id="JARH01000280">
    <property type="protein sequence ID" value="EXF82729.1"/>
    <property type="molecule type" value="Genomic_DNA"/>
</dbReference>
<dbReference type="CDD" id="cd18808">
    <property type="entry name" value="SF1_C_Upf1"/>
    <property type="match status" value="1"/>
</dbReference>
<keyword evidence="1 6" id="KW-0347">Helicase</keyword>
<dbReference type="PANTHER" id="PTHR10887">
    <property type="entry name" value="DNA2/NAM7 HELICASE FAMILY"/>
    <property type="match status" value="1"/>
</dbReference>
<dbReference type="Pfam" id="PF13086">
    <property type="entry name" value="AAA_11"/>
    <property type="match status" value="2"/>
</dbReference>
<dbReference type="eggNOG" id="KOG1807">
    <property type="taxonomic scope" value="Eukaryota"/>
</dbReference>
<comment type="caution">
    <text evidence="6">The sequence shown here is derived from an EMBL/GenBank/DDBJ whole genome shotgun (WGS) entry which is preliminary data.</text>
</comment>
<proteinExistence type="predicted"/>
<dbReference type="PANTHER" id="PTHR10887:SF341">
    <property type="entry name" value="NFX1-TYPE ZINC FINGER-CONTAINING PROTEIN 1"/>
    <property type="match status" value="1"/>
</dbReference>
<accession>A0A010RWY1</accession>
<dbReference type="SUPFAM" id="SSF52540">
    <property type="entry name" value="P-loop containing nucleoside triphosphate hydrolases"/>
    <property type="match status" value="1"/>
</dbReference>
<evidence type="ECO:0000313" key="7">
    <source>
        <dbReference type="Proteomes" id="UP000020467"/>
    </source>
</evidence>
<feature type="compositionally biased region" description="Basic and acidic residues" evidence="2">
    <location>
        <begin position="1"/>
        <end position="11"/>
    </location>
</feature>
<organism evidence="6 7">
    <name type="scientific">Colletotrichum fioriniae PJ7</name>
    <dbReference type="NCBI Taxonomy" id="1445577"/>
    <lineage>
        <taxon>Eukaryota</taxon>
        <taxon>Fungi</taxon>
        <taxon>Dikarya</taxon>
        <taxon>Ascomycota</taxon>
        <taxon>Pezizomycotina</taxon>
        <taxon>Sordariomycetes</taxon>
        <taxon>Hypocreomycetidae</taxon>
        <taxon>Glomerellales</taxon>
        <taxon>Glomerellaceae</taxon>
        <taxon>Colletotrichum</taxon>
        <taxon>Colletotrichum acutatum species complex</taxon>
    </lineage>
</organism>
<keyword evidence="1 6" id="KW-0067">ATP-binding</keyword>
<name>A0A010RWY1_9PEZI</name>
<gene>
    <name evidence="6" type="ORF">CFIO01_13335</name>
</gene>
<dbReference type="Proteomes" id="UP000020467">
    <property type="component" value="Unassembled WGS sequence"/>
</dbReference>
<evidence type="ECO:0000259" key="5">
    <source>
        <dbReference type="Pfam" id="PF25396"/>
    </source>
</evidence>
<feature type="region of interest" description="Disordered" evidence="2">
    <location>
        <begin position="478"/>
        <end position="503"/>
    </location>
</feature>
<dbReference type="KEGG" id="cfj:CFIO01_13335"/>
<reference evidence="6 7" key="1">
    <citation type="submission" date="2014-02" db="EMBL/GenBank/DDBJ databases">
        <title>The genome sequence of Colletotrichum fioriniae PJ7.</title>
        <authorList>
            <person name="Baroncelli R."/>
            <person name="Thon M.R."/>
        </authorList>
    </citation>
    <scope>NUCLEOTIDE SEQUENCE [LARGE SCALE GENOMIC DNA]</scope>
    <source>
        <strain evidence="6 7">PJ7</strain>
    </source>
</reference>
<dbReference type="STRING" id="1445577.A0A010RWY1"/>
<dbReference type="InterPro" id="IPR041679">
    <property type="entry name" value="DNA2/NAM7-like_C"/>
</dbReference>
<dbReference type="AlphaFoldDB" id="A0A010RWY1"/>
<dbReference type="InterPro" id="IPR057373">
    <property type="entry name" value="ZNFX1"/>
</dbReference>
<evidence type="ECO:0000256" key="2">
    <source>
        <dbReference type="SAM" id="MobiDB-lite"/>
    </source>
</evidence>
<dbReference type="GO" id="GO:0031380">
    <property type="term" value="C:nuclear RNA-directed RNA polymerase complex"/>
    <property type="evidence" value="ECO:0007669"/>
    <property type="project" value="TreeGrafter"/>
</dbReference>
<feature type="region of interest" description="Disordered" evidence="2">
    <location>
        <begin position="1"/>
        <end position="26"/>
    </location>
</feature>
<feature type="domain" description="DNA2/NAM7 helicase helicase" evidence="3">
    <location>
        <begin position="285"/>
        <end position="366"/>
    </location>
</feature>
<dbReference type="Gene3D" id="3.40.50.300">
    <property type="entry name" value="P-loop containing nucleotide triphosphate hydrolases"/>
    <property type="match status" value="3"/>
</dbReference>
<dbReference type="GO" id="GO:0031048">
    <property type="term" value="P:regulatory ncRNA-mediated heterochromatin formation"/>
    <property type="evidence" value="ECO:0007669"/>
    <property type="project" value="TreeGrafter"/>
</dbReference>
<protein>
    <submittedName>
        <fullName evidence="6">Helicase required for RNAi-mediated heterochromatin assembly 1</fullName>
    </submittedName>
</protein>
<evidence type="ECO:0000259" key="3">
    <source>
        <dbReference type="Pfam" id="PF13086"/>
    </source>
</evidence>
<dbReference type="InterPro" id="IPR041677">
    <property type="entry name" value="DNA2/NAM7_AAA_11"/>
</dbReference>
<dbReference type="HOGENOM" id="CLU_001066_2_0_1"/>
<evidence type="ECO:0000313" key="6">
    <source>
        <dbReference type="EMBL" id="EXF82729.1"/>
    </source>
</evidence>
<dbReference type="OrthoDB" id="409395at2759"/>
<dbReference type="InterPro" id="IPR027417">
    <property type="entry name" value="P-loop_NTPase"/>
</dbReference>
<keyword evidence="1 6" id="KW-0378">Hydrolase</keyword>
<evidence type="ECO:0000256" key="1">
    <source>
        <dbReference type="ARBA" id="ARBA00022806"/>
    </source>
</evidence>
<sequence length="981" mass="108680">MSGKHSPDRETANTSSHTHLHAEMSWRDTPELPRAKEIMKESCTLPKNYGLNAVYPTKSAYLRAQYDLLRFEGTEPLRRAVQEYKSAPEMTESTETCIYTDVFVRGVNIIRLGVMVRITFSAVRARQLINWPASQRVVPGTIVALSPASDHFGTQCIVAVVTGRYDEFAGNSTAPPPLDLEFTDPSITAGFMEPDQEYVMVEARSNYFEAVRHVLEGLKQTAEDDSPFDKYFIGQLNTVGMPSSLPPSSTTLDISALHDGLQRPVPIHIPIQGDIPNHIQSKTRLDQSQLQALQRMITKELAIVQGPPGTGKTHTSMAALKVLLSTQRPNVPIIVTAQKNDTVDELLVRCHQLGVDFVRLGGQAKDEVIVSRTLFNLRMRSRGKAWSKSALEKRLVSLRSLAKLLLQRCFPPAHQHLILPEHFHEVGLISTEQHASVVKCWDGDVRSIAGEESQHPLRSWLGDQLLAKIPHRSVHVPLSDGINDDEAASGPGISEKGSADNKKEQLSGKPIFIARRNSIKCSKGVALNHKLAQELLAKNGNIWSIAPKYRGMVYHYLERRYITSTKLALSSIFKQLDIVVKKLKVARWQEDITAVRESKACIIGCTTTGLTKYRRLIAALRPRVMMVEEAAETREANIAAALFPSLEQIILVGDHMQLAPHADCLELSKPPFHLNVSLFQRLVERGLDHSTLQVQRRMAPDIRKLLSAWYPLLVDHPSTLDREAVPGMGLKSVLWFNHQRPESSDRYCSKVNTFEADMIVGLYNHLASNGTSPSEITILTFYSGQKACIESSFRQTTGAGRLVPEVQTVDGYQGRENRVILISITRSPEDRTKPDSGFLNDLRRAIVALSRPRHLLVILGDMQNLLASSARPIWSEVLDRMEAPPADYIPVFCKAHESEIRVRQPGDWARLAGKGGCSMRCGRPTGAQGATCGQKCHGGSCELAVSATLTDGNARTISELSIATSISSPLAQEDLIDLSDI</sequence>
<evidence type="ECO:0000259" key="4">
    <source>
        <dbReference type="Pfam" id="PF13087"/>
    </source>
</evidence>
<feature type="domain" description="DNA2/NAM7 helicase helicase" evidence="3">
    <location>
        <begin position="590"/>
        <end position="660"/>
    </location>
</feature>
<keyword evidence="1 6" id="KW-0547">Nucleotide-binding</keyword>
<dbReference type="Pfam" id="PF25396">
    <property type="entry name" value="ZNFX1"/>
    <property type="match status" value="1"/>
</dbReference>
<dbReference type="InterPro" id="IPR047187">
    <property type="entry name" value="SF1_C_Upf1"/>
</dbReference>
<dbReference type="GO" id="GO:0004386">
    <property type="term" value="F:helicase activity"/>
    <property type="evidence" value="ECO:0007669"/>
    <property type="project" value="UniProtKB-KW"/>
</dbReference>
<feature type="domain" description="DNA2/NAM7 helicase-like C-terminal" evidence="4">
    <location>
        <begin position="674"/>
        <end position="862"/>
    </location>
</feature>
<keyword evidence="7" id="KW-1185">Reference proteome</keyword>
<dbReference type="InterPro" id="IPR045055">
    <property type="entry name" value="DNA2/NAM7-like"/>
</dbReference>
<feature type="domain" description="ZNFX1" evidence="5">
    <location>
        <begin position="93"/>
        <end position="204"/>
    </location>
</feature>